<dbReference type="AlphaFoldDB" id="A0A4Z2GQH3"/>
<evidence type="ECO:0000313" key="1">
    <source>
        <dbReference type="EMBL" id="TNN55490.1"/>
    </source>
</evidence>
<name>A0A4Z2GQH3_9TELE</name>
<comment type="caution">
    <text evidence="1">The sequence shown here is derived from an EMBL/GenBank/DDBJ whole genome shotgun (WGS) entry which is preliminary data.</text>
</comment>
<dbReference type="Proteomes" id="UP000314294">
    <property type="component" value="Unassembled WGS sequence"/>
</dbReference>
<gene>
    <name evidence="1" type="ORF">EYF80_034312</name>
</gene>
<dbReference type="EMBL" id="SRLO01000454">
    <property type="protein sequence ID" value="TNN55490.1"/>
    <property type="molecule type" value="Genomic_DNA"/>
</dbReference>
<organism evidence="1 2">
    <name type="scientific">Liparis tanakae</name>
    <name type="common">Tanaka's snailfish</name>
    <dbReference type="NCBI Taxonomy" id="230148"/>
    <lineage>
        <taxon>Eukaryota</taxon>
        <taxon>Metazoa</taxon>
        <taxon>Chordata</taxon>
        <taxon>Craniata</taxon>
        <taxon>Vertebrata</taxon>
        <taxon>Euteleostomi</taxon>
        <taxon>Actinopterygii</taxon>
        <taxon>Neopterygii</taxon>
        <taxon>Teleostei</taxon>
        <taxon>Neoteleostei</taxon>
        <taxon>Acanthomorphata</taxon>
        <taxon>Eupercaria</taxon>
        <taxon>Perciformes</taxon>
        <taxon>Cottioidei</taxon>
        <taxon>Cottales</taxon>
        <taxon>Liparidae</taxon>
        <taxon>Liparis</taxon>
    </lineage>
</organism>
<proteinExistence type="predicted"/>
<reference evidence="1 2" key="1">
    <citation type="submission" date="2019-03" db="EMBL/GenBank/DDBJ databases">
        <title>First draft genome of Liparis tanakae, snailfish: a comprehensive survey of snailfish specific genes.</title>
        <authorList>
            <person name="Kim W."/>
            <person name="Song I."/>
            <person name="Jeong J.-H."/>
            <person name="Kim D."/>
            <person name="Kim S."/>
            <person name="Ryu S."/>
            <person name="Song J.Y."/>
            <person name="Lee S.K."/>
        </authorList>
    </citation>
    <scope>NUCLEOTIDE SEQUENCE [LARGE SCALE GENOMIC DNA]</scope>
    <source>
        <tissue evidence="1">Muscle</tissue>
    </source>
</reference>
<accession>A0A4Z2GQH3</accession>
<keyword evidence="2" id="KW-1185">Reference proteome</keyword>
<sequence>MVYPGVESCHLQLSVHGGKLRQERLLPLVGLNRLLLELPVQADDFAVQRAVVRLQGSQAAVAVGHLLPVGERQAAAALAHPHRSAVARLPHVSVHVPGVEQLAASPIPAHRRRVIAHLGVLGQMLQPHHGIAAPRVVVTFDLQLQDEVLQGKDVVQLLGGDPLTFDGAAALLDDPGQHAAGAEDVAARSRQRVLQDFIAQVAFEVRVHESNQQPTGYNQPLDLWADLPPVIYDRSAGTNNLPVCGRLFTARQSVMSSLREVGNKSWVSGNPDLSNSEAAQMLVHSARYISQRRTQSARHLLCSENHNICGEFAAQIPKIQYIVIEKRNGRWWYCIAARFNAPPDPPTPNLKSPFLPVPSLICPCKLKPLQRRKPQRTCRRHAAAAASVKASTASTASTATFWNGNRQRLSFAAANLRLLLSETDRQINSGSCRFRDGPAQSFFLFFVSC</sequence>
<evidence type="ECO:0000313" key="2">
    <source>
        <dbReference type="Proteomes" id="UP000314294"/>
    </source>
</evidence>
<protein>
    <submittedName>
        <fullName evidence="1">Uncharacterized protein</fullName>
    </submittedName>
</protein>